<organism evidence="2 3">
    <name type="scientific">Candidatus Fimiplasma intestinipullorum</name>
    <dbReference type="NCBI Taxonomy" id="2840825"/>
    <lineage>
        <taxon>Bacteria</taxon>
        <taxon>Bacillati</taxon>
        <taxon>Bacillota</taxon>
        <taxon>Clostridia</taxon>
        <taxon>Eubacteriales</taxon>
        <taxon>Candidatus Fimiplasma</taxon>
    </lineage>
</organism>
<dbReference type="InterPro" id="IPR052179">
    <property type="entry name" value="DD-CPase-like"/>
</dbReference>
<dbReference type="Gene3D" id="3.30.1380.10">
    <property type="match status" value="1"/>
</dbReference>
<dbReference type="GO" id="GO:0004180">
    <property type="term" value="F:carboxypeptidase activity"/>
    <property type="evidence" value="ECO:0007669"/>
    <property type="project" value="UniProtKB-KW"/>
</dbReference>
<gene>
    <name evidence="2" type="ORF">IAD15_02115</name>
</gene>
<comment type="caution">
    <text evidence="2">The sequence shown here is derived from an EMBL/GenBank/DDBJ whole genome shotgun (WGS) entry which is preliminary data.</text>
</comment>
<dbReference type="AlphaFoldDB" id="A0A9D1HP28"/>
<dbReference type="SUPFAM" id="SSF55166">
    <property type="entry name" value="Hedgehog/DD-peptidase"/>
    <property type="match status" value="1"/>
</dbReference>
<keyword evidence="2" id="KW-0645">Protease</keyword>
<reference evidence="2" key="1">
    <citation type="submission" date="2020-10" db="EMBL/GenBank/DDBJ databases">
        <authorList>
            <person name="Gilroy R."/>
        </authorList>
    </citation>
    <scope>NUCLEOTIDE SEQUENCE</scope>
    <source>
        <strain evidence="2">CHK195-11698</strain>
    </source>
</reference>
<protein>
    <submittedName>
        <fullName evidence="2">D-alanyl-D-alanine carboxypeptidase family protein</fullName>
    </submittedName>
</protein>
<dbReference type="InterPro" id="IPR009045">
    <property type="entry name" value="Zn_M74/Hedgehog-like"/>
</dbReference>
<evidence type="ECO:0000259" key="1">
    <source>
        <dbReference type="Pfam" id="PF02557"/>
    </source>
</evidence>
<accession>A0A9D1HP28</accession>
<reference evidence="2" key="2">
    <citation type="journal article" date="2021" name="PeerJ">
        <title>Extensive microbial diversity within the chicken gut microbiome revealed by metagenomics and culture.</title>
        <authorList>
            <person name="Gilroy R."/>
            <person name="Ravi A."/>
            <person name="Getino M."/>
            <person name="Pursley I."/>
            <person name="Horton D.L."/>
            <person name="Alikhan N.F."/>
            <person name="Baker D."/>
            <person name="Gharbi K."/>
            <person name="Hall N."/>
            <person name="Watson M."/>
            <person name="Adriaenssens E.M."/>
            <person name="Foster-Nyarko E."/>
            <person name="Jarju S."/>
            <person name="Secka A."/>
            <person name="Antonio M."/>
            <person name="Oren A."/>
            <person name="Chaudhuri R.R."/>
            <person name="La Ragione R."/>
            <person name="Hildebrand F."/>
            <person name="Pallen M.J."/>
        </authorList>
    </citation>
    <scope>NUCLEOTIDE SEQUENCE</scope>
    <source>
        <strain evidence="2">CHK195-11698</strain>
    </source>
</reference>
<feature type="domain" description="D-alanyl-D-alanine carboxypeptidase-like core" evidence="1">
    <location>
        <begin position="40"/>
        <end position="164"/>
    </location>
</feature>
<dbReference type="Pfam" id="PF02557">
    <property type="entry name" value="VanY"/>
    <property type="match status" value="1"/>
</dbReference>
<dbReference type="GO" id="GO:0006508">
    <property type="term" value="P:proteolysis"/>
    <property type="evidence" value="ECO:0007669"/>
    <property type="project" value="InterPro"/>
</dbReference>
<dbReference type="PANTHER" id="PTHR34385:SF1">
    <property type="entry name" value="PEPTIDOGLYCAN L-ALANYL-D-GLUTAMATE ENDOPEPTIDASE CWLK"/>
    <property type="match status" value="1"/>
</dbReference>
<dbReference type="Gene3D" id="3.30.200.180">
    <property type="match status" value="1"/>
</dbReference>
<evidence type="ECO:0000313" key="2">
    <source>
        <dbReference type="EMBL" id="HIU12854.1"/>
    </source>
</evidence>
<name>A0A9D1HP28_9FIRM</name>
<dbReference type="InterPro" id="IPR003709">
    <property type="entry name" value="VanY-like_core_dom"/>
</dbReference>
<proteinExistence type="predicted"/>
<sequence length="242" mass="27694">MQTVYLQPSQINQGPLVLVNAAHPYQASQIPDLKKIQNEQMQTRAAMALQQILMQTDRIFCVSGYRSHATQQALYEDCIKERGIQTAANYVALPGCSEHETGLAMDLALKGSDIDLICPHFQEDPLCDWFSREAVRHGFIRRYQAKDQEVTGIAAEPWHFRYVGHPHAALMERYGWCLENYHRILAQHDLYDPLIYVEEGWVYEIFLVRLTRPTSLSLRDAAAYMLSGNNIDGVVVTVRRRA</sequence>
<keyword evidence="2" id="KW-0378">Hydrolase</keyword>
<dbReference type="Proteomes" id="UP000824175">
    <property type="component" value="Unassembled WGS sequence"/>
</dbReference>
<evidence type="ECO:0000313" key="3">
    <source>
        <dbReference type="Proteomes" id="UP000824175"/>
    </source>
</evidence>
<dbReference type="PANTHER" id="PTHR34385">
    <property type="entry name" value="D-ALANYL-D-ALANINE CARBOXYPEPTIDASE"/>
    <property type="match status" value="1"/>
</dbReference>
<dbReference type="EMBL" id="DVMJ01000014">
    <property type="protein sequence ID" value="HIU12854.1"/>
    <property type="molecule type" value="Genomic_DNA"/>
</dbReference>
<keyword evidence="2" id="KW-0121">Carboxypeptidase</keyword>